<reference evidence="1" key="2">
    <citation type="journal article" date="2015" name="Fish Shellfish Immunol.">
        <title>Early steps in the European eel (Anguilla anguilla)-Vibrio vulnificus interaction in the gills: Role of the RtxA13 toxin.</title>
        <authorList>
            <person name="Callol A."/>
            <person name="Pajuelo D."/>
            <person name="Ebbesson L."/>
            <person name="Teles M."/>
            <person name="MacKenzie S."/>
            <person name="Amaro C."/>
        </authorList>
    </citation>
    <scope>NUCLEOTIDE SEQUENCE</scope>
</reference>
<dbReference type="AlphaFoldDB" id="A0A0E9WH67"/>
<protein>
    <submittedName>
        <fullName evidence="1">Uncharacterized protein</fullName>
    </submittedName>
</protein>
<sequence>MRAGARKRERQREPGV</sequence>
<evidence type="ECO:0000313" key="1">
    <source>
        <dbReference type="EMBL" id="JAH88803.1"/>
    </source>
</evidence>
<organism evidence="1">
    <name type="scientific">Anguilla anguilla</name>
    <name type="common">European freshwater eel</name>
    <name type="synonym">Muraena anguilla</name>
    <dbReference type="NCBI Taxonomy" id="7936"/>
    <lineage>
        <taxon>Eukaryota</taxon>
        <taxon>Metazoa</taxon>
        <taxon>Chordata</taxon>
        <taxon>Craniata</taxon>
        <taxon>Vertebrata</taxon>
        <taxon>Euteleostomi</taxon>
        <taxon>Actinopterygii</taxon>
        <taxon>Neopterygii</taxon>
        <taxon>Teleostei</taxon>
        <taxon>Anguilliformes</taxon>
        <taxon>Anguillidae</taxon>
        <taxon>Anguilla</taxon>
    </lineage>
</organism>
<dbReference type="EMBL" id="GBXM01019774">
    <property type="protein sequence ID" value="JAH88803.1"/>
    <property type="molecule type" value="Transcribed_RNA"/>
</dbReference>
<accession>A0A0E9WH67</accession>
<reference evidence="1" key="1">
    <citation type="submission" date="2014-11" db="EMBL/GenBank/DDBJ databases">
        <authorList>
            <person name="Amaro Gonzalez C."/>
        </authorList>
    </citation>
    <scope>NUCLEOTIDE SEQUENCE</scope>
</reference>
<proteinExistence type="predicted"/>
<name>A0A0E9WH67_ANGAN</name>